<comment type="subunit">
    <text evidence="4 8">Homotetramer.</text>
</comment>
<reference evidence="10" key="1">
    <citation type="submission" date="2021-01" db="EMBL/GenBank/DDBJ databases">
        <title>Whole genome shotgun sequence of Sphaerisporangium rufum NBRC 109079.</title>
        <authorList>
            <person name="Komaki H."/>
            <person name="Tamura T."/>
        </authorList>
    </citation>
    <scope>NUCLEOTIDE SEQUENCE</scope>
    <source>
        <strain evidence="10">NBRC 109079</strain>
    </source>
</reference>
<dbReference type="EMBL" id="BOOU01000013">
    <property type="protein sequence ID" value="GII76104.1"/>
    <property type="molecule type" value="Genomic_DNA"/>
</dbReference>
<comment type="function">
    <text evidence="2">Catalyzes the hydrolysis of 5-hydroxyisourate (HIU) to 2-oxo-4-hydroxy-4-carboxy-5-ureidoimidazoline (OHCU).</text>
</comment>
<dbReference type="InterPro" id="IPR000895">
    <property type="entry name" value="Transthyretin/HIU_hydrolase"/>
</dbReference>
<dbReference type="NCBIfam" id="TIGR02962">
    <property type="entry name" value="hdxy_isourate"/>
    <property type="match status" value="1"/>
</dbReference>
<feature type="domain" description="Transthyretin/hydroxyisourate hydrolase" evidence="9">
    <location>
        <begin position="3"/>
        <end position="106"/>
    </location>
</feature>
<dbReference type="RefSeq" id="WP_203982715.1">
    <property type="nucleotide sequence ID" value="NZ_BOOU01000013.1"/>
</dbReference>
<dbReference type="PROSITE" id="PS00768">
    <property type="entry name" value="TRANSTHYRETIN_1"/>
    <property type="match status" value="1"/>
</dbReference>
<proteinExistence type="inferred from homology"/>
<evidence type="ECO:0000256" key="8">
    <source>
        <dbReference type="RuleBase" id="RU361270"/>
    </source>
</evidence>
<evidence type="ECO:0000256" key="1">
    <source>
        <dbReference type="ARBA" id="ARBA00001043"/>
    </source>
</evidence>
<dbReference type="Proteomes" id="UP000655287">
    <property type="component" value="Unassembled WGS sequence"/>
</dbReference>
<keyword evidence="11" id="KW-1185">Reference proteome</keyword>
<dbReference type="PANTHER" id="PTHR10395:SF7">
    <property type="entry name" value="5-HYDROXYISOURATE HYDROLASE"/>
    <property type="match status" value="1"/>
</dbReference>
<dbReference type="InterPro" id="IPR014306">
    <property type="entry name" value="Hydroxyisourate_hydrolase"/>
</dbReference>
<dbReference type="PANTHER" id="PTHR10395">
    <property type="entry name" value="URICASE AND TRANSTHYRETIN-RELATED"/>
    <property type="match status" value="1"/>
</dbReference>
<evidence type="ECO:0000313" key="11">
    <source>
        <dbReference type="Proteomes" id="UP000655287"/>
    </source>
</evidence>
<keyword evidence="5 8" id="KW-0659">Purine metabolism</keyword>
<dbReference type="InterPro" id="IPR023416">
    <property type="entry name" value="Transthyretin/HIU_hydrolase_d"/>
</dbReference>
<dbReference type="PRINTS" id="PR00189">
    <property type="entry name" value="TRNSTHYRETIN"/>
</dbReference>
<keyword evidence="6 8" id="KW-0378">Hydrolase</keyword>
<comment type="catalytic activity">
    <reaction evidence="1 8">
        <text>5-hydroxyisourate + H2O = 5-hydroxy-2-oxo-4-ureido-2,5-dihydro-1H-imidazole-5-carboxylate + H(+)</text>
        <dbReference type="Rhea" id="RHEA:23736"/>
        <dbReference type="ChEBI" id="CHEBI:15377"/>
        <dbReference type="ChEBI" id="CHEBI:15378"/>
        <dbReference type="ChEBI" id="CHEBI:18072"/>
        <dbReference type="ChEBI" id="CHEBI:58639"/>
        <dbReference type="EC" id="3.5.2.17"/>
    </reaction>
</comment>
<feature type="binding site" evidence="7">
    <location>
        <position position="6"/>
    </location>
    <ligand>
        <name>substrate</name>
    </ligand>
</feature>
<evidence type="ECO:0000313" key="10">
    <source>
        <dbReference type="EMBL" id="GII76104.1"/>
    </source>
</evidence>
<evidence type="ECO:0000256" key="5">
    <source>
        <dbReference type="ARBA" id="ARBA00022631"/>
    </source>
</evidence>
<comment type="similarity">
    <text evidence="3 8">Belongs to the transthyretin family. 5-hydroxyisourate hydrolase subfamily.</text>
</comment>
<dbReference type="AlphaFoldDB" id="A0A919QXS9"/>
<dbReference type="GO" id="GO:0006144">
    <property type="term" value="P:purine nucleobase metabolic process"/>
    <property type="evidence" value="ECO:0007669"/>
    <property type="project" value="UniProtKB-KW"/>
</dbReference>
<dbReference type="SUPFAM" id="SSF49472">
    <property type="entry name" value="Transthyretin (synonym: prealbumin)"/>
    <property type="match status" value="1"/>
</dbReference>
<sequence>MSLSTHVLDSGTGRPAEGVAVRLRSGDRLVAEGVTDQDGRLRDWLPAGEPGPGVHHLVFDTGAYFARAGVATFYPEVVVAFTVADPAEHLHVPLLLGPFAYSTYRGS</sequence>
<accession>A0A919QXS9</accession>
<dbReference type="InterPro" id="IPR036817">
    <property type="entry name" value="Transthyretin/HIU_hydrolase_sf"/>
</dbReference>
<name>A0A919QXS9_9ACTN</name>
<dbReference type="Pfam" id="PF00576">
    <property type="entry name" value="Transthyretin"/>
    <property type="match status" value="1"/>
</dbReference>
<dbReference type="InterPro" id="IPR023418">
    <property type="entry name" value="Thyroxine_BS"/>
</dbReference>
<dbReference type="GO" id="GO:0033971">
    <property type="term" value="F:hydroxyisourate hydrolase activity"/>
    <property type="evidence" value="ECO:0007669"/>
    <property type="project" value="UniProtKB-EC"/>
</dbReference>
<dbReference type="Gene3D" id="2.60.40.180">
    <property type="entry name" value="Transthyretin/hydroxyisourate hydrolase domain"/>
    <property type="match status" value="1"/>
</dbReference>
<feature type="binding site" evidence="7">
    <location>
        <position position="40"/>
    </location>
    <ligand>
        <name>substrate</name>
    </ligand>
</feature>
<comment type="caution">
    <text evidence="10">The sequence shown here is derived from an EMBL/GenBank/DDBJ whole genome shotgun (WGS) entry which is preliminary data.</text>
</comment>
<evidence type="ECO:0000259" key="9">
    <source>
        <dbReference type="Pfam" id="PF00576"/>
    </source>
</evidence>
<organism evidence="10 11">
    <name type="scientific">Sphaerisporangium rufum</name>
    <dbReference type="NCBI Taxonomy" id="1381558"/>
    <lineage>
        <taxon>Bacteria</taxon>
        <taxon>Bacillati</taxon>
        <taxon>Actinomycetota</taxon>
        <taxon>Actinomycetes</taxon>
        <taxon>Streptosporangiales</taxon>
        <taxon>Streptosporangiaceae</taxon>
        <taxon>Sphaerisporangium</taxon>
    </lineage>
</organism>
<feature type="binding site" evidence="7">
    <location>
        <position position="104"/>
    </location>
    <ligand>
        <name>substrate</name>
    </ligand>
</feature>
<protein>
    <recommendedName>
        <fullName evidence="8">5-hydroxyisourate hydrolase</fullName>
        <shortName evidence="8">HIU hydrolase</shortName>
        <shortName evidence="8">HIUHase</shortName>
        <ecNumber evidence="8">3.5.2.17</ecNumber>
    </recommendedName>
</protein>
<gene>
    <name evidence="10" type="ORF">Sru01_10860</name>
</gene>
<evidence type="ECO:0000256" key="3">
    <source>
        <dbReference type="ARBA" id="ARBA00009850"/>
    </source>
</evidence>
<evidence type="ECO:0000256" key="7">
    <source>
        <dbReference type="PIRSR" id="PIRSR600895-51"/>
    </source>
</evidence>
<dbReference type="CDD" id="cd05822">
    <property type="entry name" value="TLP_HIUase"/>
    <property type="match status" value="1"/>
</dbReference>
<evidence type="ECO:0000256" key="6">
    <source>
        <dbReference type="ARBA" id="ARBA00022801"/>
    </source>
</evidence>
<evidence type="ECO:0000256" key="2">
    <source>
        <dbReference type="ARBA" id="ARBA00002704"/>
    </source>
</evidence>
<evidence type="ECO:0000256" key="4">
    <source>
        <dbReference type="ARBA" id="ARBA00011881"/>
    </source>
</evidence>
<dbReference type="EC" id="3.5.2.17" evidence="8"/>